<dbReference type="OrthoDB" id="15491at2"/>
<dbReference type="AlphaFoldDB" id="A0A238YZW5"/>
<dbReference type="RefSeq" id="WP_089323022.1">
    <property type="nucleotide sequence ID" value="NZ_FZOB01000005.1"/>
</dbReference>
<reference evidence="3" key="1">
    <citation type="submission" date="2017-06" db="EMBL/GenBank/DDBJ databases">
        <authorList>
            <person name="Varghese N."/>
            <person name="Submissions S."/>
        </authorList>
    </citation>
    <scope>NUCLEOTIDE SEQUENCE [LARGE SCALE GENOMIC DNA]</scope>
    <source>
        <strain evidence="3">DSM 15668</strain>
    </source>
</reference>
<evidence type="ECO:0008006" key="4">
    <source>
        <dbReference type="Google" id="ProtNLM"/>
    </source>
</evidence>
<sequence length="92" mass="10740">MSEVYYIKTAFVFFLIVAFLLVIYFLLSKFSFPIKMNGKGEIVIKEVKYLGKNRLLVLLNVKDTEFLLSFDEKGVTKIKEWKDEKNIGSDSF</sequence>
<evidence type="ECO:0000313" key="2">
    <source>
        <dbReference type="EMBL" id="SNR76562.1"/>
    </source>
</evidence>
<keyword evidence="1" id="KW-0472">Membrane</keyword>
<proteinExistence type="predicted"/>
<name>A0A238YZW5_9BACT</name>
<evidence type="ECO:0000313" key="3">
    <source>
        <dbReference type="Proteomes" id="UP000198405"/>
    </source>
</evidence>
<gene>
    <name evidence="2" type="ORF">SAMN06265340_105136</name>
</gene>
<feature type="transmembrane region" description="Helical" evidence="1">
    <location>
        <begin position="6"/>
        <end position="27"/>
    </location>
</feature>
<evidence type="ECO:0000256" key="1">
    <source>
        <dbReference type="SAM" id="Phobius"/>
    </source>
</evidence>
<keyword evidence="1" id="KW-1133">Transmembrane helix</keyword>
<dbReference type="EMBL" id="FZOB01000005">
    <property type="protein sequence ID" value="SNR76562.1"/>
    <property type="molecule type" value="Genomic_DNA"/>
</dbReference>
<keyword evidence="1" id="KW-0812">Transmembrane</keyword>
<keyword evidence="3" id="KW-1185">Reference proteome</keyword>
<accession>A0A238YZW5</accession>
<protein>
    <recommendedName>
        <fullName evidence="4">Flagellar protein FliO/FliZ</fullName>
    </recommendedName>
</protein>
<dbReference type="Proteomes" id="UP000198405">
    <property type="component" value="Unassembled WGS sequence"/>
</dbReference>
<organism evidence="2 3">
    <name type="scientific">Desulfurobacterium atlanticum</name>
    <dbReference type="NCBI Taxonomy" id="240169"/>
    <lineage>
        <taxon>Bacteria</taxon>
        <taxon>Pseudomonadati</taxon>
        <taxon>Aquificota</taxon>
        <taxon>Aquificia</taxon>
        <taxon>Desulfurobacteriales</taxon>
        <taxon>Desulfurobacteriaceae</taxon>
        <taxon>Desulfurobacterium</taxon>
    </lineage>
</organism>